<dbReference type="Pfam" id="PF16951">
    <property type="entry name" value="MaAIMP_sms"/>
    <property type="match status" value="1"/>
</dbReference>
<proteinExistence type="predicted"/>
<dbReference type="AlphaFoldDB" id="A0A7X0D633"/>
<feature type="transmembrane region" description="Helical" evidence="1">
    <location>
        <begin position="6"/>
        <end position="27"/>
    </location>
</feature>
<keyword evidence="3" id="KW-1185">Reference proteome</keyword>
<accession>A0A7X0D633</accession>
<protein>
    <submittedName>
        <fullName evidence="2">Flagellar basal body-associated protein FliL</fullName>
    </submittedName>
</protein>
<evidence type="ECO:0000256" key="1">
    <source>
        <dbReference type="SAM" id="Phobius"/>
    </source>
</evidence>
<dbReference type="Proteomes" id="UP000546642">
    <property type="component" value="Unassembled WGS sequence"/>
</dbReference>
<name>A0A7X0D633_9ACTN</name>
<keyword evidence="2" id="KW-0969">Cilium</keyword>
<keyword evidence="2" id="KW-0282">Flagellum</keyword>
<dbReference type="EMBL" id="JACHDS010000001">
    <property type="protein sequence ID" value="MBB6171709.1"/>
    <property type="molecule type" value="Genomic_DNA"/>
</dbReference>
<evidence type="ECO:0000313" key="2">
    <source>
        <dbReference type="EMBL" id="MBB6171709.1"/>
    </source>
</evidence>
<reference evidence="2 3" key="1">
    <citation type="submission" date="2020-08" db="EMBL/GenBank/DDBJ databases">
        <title>Sequencing the genomes of 1000 actinobacteria strains.</title>
        <authorList>
            <person name="Klenk H.-P."/>
        </authorList>
    </citation>
    <scope>NUCLEOTIDE SEQUENCE [LARGE SCALE GENOMIC DNA]</scope>
    <source>
        <strain evidence="2 3">DSM 46659</strain>
    </source>
</reference>
<organism evidence="2 3">
    <name type="scientific">Nocardiopsis mwathae</name>
    <dbReference type="NCBI Taxonomy" id="1472723"/>
    <lineage>
        <taxon>Bacteria</taxon>
        <taxon>Bacillati</taxon>
        <taxon>Actinomycetota</taxon>
        <taxon>Actinomycetes</taxon>
        <taxon>Streptosporangiales</taxon>
        <taxon>Nocardiopsidaceae</taxon>
        <taxon>Nocardiopsis</taxon>
    </lineage>
</organism>
<keyword evidence="1" id="KW-1133">Transmembrane helix</keyword>
<gene>
    <name evidence="2" type="ORF">HNR23_001769</name>
</gene>
<comment type="caution">
    <text evidence="2">The sequence shown here is derived from an EMBL/GenBank/DDBJ whole genome shotgun (WGS) entry which is preliminary data.</text>
</comment>
<dbReference type="RefSeq" id="WP_184074936.1">
    <property type="nucleotide sequence ID" value="NZ_JACHDS010000001.1"/>
</dbReference>
<sequence length="45" mass="4743">MSAGAIVMLIISVVIVWGGLAAAIYLLRRHPEQPETEEVPADPAG</sequence>
<keyword evidence="1" id="KW-0812">Transmembrane</keyword>
<dbReference type="NCBIfam" id="NF033493">
    <property type="entry name" value="MetS_like_NSS"/>
    <property type="match status" value="1"/>
</dbReference>
<dbReference type="InterPro" id="IPR031596">
    <property type="entry name" value="MaAIMP_sms"/>
</dbReference>
<keyword evidence="2" id="KW-0966">Cell projection</keyword>
<evidence type="ECO:0000313" key="3">
    <source>
        <dbReference type="Proteomes" id="UP000546642"/>
    </source>
</evidence>
<keyword evidence="1" id="KW-0472">Membrane</keyword>